<organism evidence="2 3">
    <name type="scientific">Kribbella steppae</name>
    <dbReference type="NCBI Taxonomy" id="2512223"/>
    <lineage>
        <taxon>Bacteria</taxon>
        <taxon>Bacillati</taxon>
        <taxon>Actinomycetota</taxon>
        <taxon>Actinomycetes</taxon>
        <taxon>Propionibacteriales</taxon>
        <taxon>Kribbellaceae</taxon>
        <taxon>Kribbella</taxon>
    </lineage>
</organism>
<evidence type="ECO:0000313" key="3">
    <source>
        <dbReference type="Proteomes" id="UP000294508"/>
    </source>
</evidence>
<protein>
    <submittedName>
        <fullName evidence="2">Uncharacterized protein DUF3626</fullName>
    </submittedName>
</protein>
<dbReference type="Pfam" id="PF12294">
    <property type="entry name" value="DUF3626"/>
    <property type="match status" value="2"/>
</dbReference>
<accession>A0A4R2H206</accession>
<reference evidence="2 3" key="1">
    <citation type="journal article" date="2015" name="Stand. Genomic Sci.">
        <title>Genomic Encyclopedia of Bacterial and Archaeal Type Strains, Phase III: the genomes of soil and plant-associated and newly described type strains.</title>
        <authorList>
            <person name="Whitman W.B."/>
            <person name="Woyke T."/>
            <person name="Klenk H.P."/>
            <person name="Zhou Y."/>
            <person name="Lilburn T.G."/>
            <person name="Beck B.J."/>
            <person name="De Vos P."/>
            <person name="Vandamme P."/>
            <person name="Eisen J.A."/>
            <person name="Garrity G."/>
            <person name="Hugenholtz P."/>
            <person name="Kyrpides N.C."/>
        </authorList>
    </citation>
    <scope>NUCLEOTIDE SEQUENCE [LARGE SCALE GENOMIC DNA]</scope>
    <source>
        <strain evidence="2 3">VKM Ac-2572</strain>
    </source>
</reference>
<dbReference type="Proteomes" id="UP000294508">
    <property type="component" value="Unassembled WGS sequence"/>
</dbReference>
<dbReference type="InterPro" id="IPR022074">
    <property type="entry name" value="DUF3626"/>
</dbReference>
<comment type="caution">
    <text evidence="2">The sequence shown here is derived from an EMBL/GenBank/DDBJ whole genome shotgun (WGS) entry which is preliminary data.</text>
</comment>
<evidence type="ECO:0000256" key="1">
    <source>
        <dbReference type="SAM" id="MobiDB-lite"/>
    </source>
</evidence>
<name>A0A4R2H206_9ACTN</name>
<dbReference type="OrthoDB" id="3770261at2"/>
<gene>
    <name evidence="2" type="ORF">EV652_1144</name>
</gene>
<dbReference type="AlphaFoldDB" id="A0A4R2H206"/>
<feature type="region of interest" description="Disordered" evidence="1">
    <location>
        <begin position="1"/>
        <end position="20"/>
    </location>
</feature>
<sequence>MGASCRTSRTWSTSGTRVPATADDVEDSVARALEHVAGLASGGAVDPAWRVTLNFHPDRWVGQRLMVDALLADGAYVSQFVTGTGNGGLSAHPGGERWRWESRMFGGAYDDAPARVRPVYGALNFRRKAVGGAARFGSAHLRLAADVLSRSTFCYPDSCFEPALFGVAGRMGLVAVAEADEVDVLDDYVEAQVHGPVRLDRDVEALVLDPSYRGSAVESAARRLSCPVEWHPGFRLTVDELRRHPTYRGPQYVDLGTRIAVDGVLTPRVIGAAVGRHDEQDLKRVWHYVARFGAVAP</sequence>
<dbReference type="EMBL" id="SLWN01000014">
    <property type="protein sequence ID" value="TCO19028.1"/>
    <property type="molecule type" value="Genomic_DNA"/>
</dbReference>
<keyword evidence="3" id="KW-1185">Reference proteome</keyword>
<proteinExistence type="predicted"/>
<feature type="compositionally biased region" description="Low complexity" evidence="1">
    <location>
        <begin position="1"/>
        <end position="17"/>
    </location>
</feature>
<evidence type="ECO:0000313" key="2">
    <source>
        <dbReference type="EMBL" id="TCO19028.1"/>
    </source>
</evidence>